<feature type="transmembrane region" description="Helical" evidence="1">
    <location>
        <begin position="101"/>
        <end position="122"/>
    </location>
</feature>
<dbReference type="Proteomes" id="UP000427906">
    <property type="component" value="Chromosome"/>
</dbReference>
<dbReference type="KEGG" id="dalk:DSCA_34430"/>
<keyword evidence="1" id="KW-0472">Membrane</keyword>
<reference evidence="2 3" key="1">
    <citation type="submission" date="2019-11" db="EMBL/GenBank/DDBJ databases">
        <title>Comparative genomics of hydrocarbon-degrading Desulfosarcina strains.</title>
        <authorList>
            <person name="Watanabe M."/>
            <person name="Kojima H."/>
            <person name="Fukui M."/>
        </authorList>
    </citation>
    <scope>NUCLEOTIDE SEQUENCE [LARGE SCALE GENOMIC DNA]</scope>
    <source>
        <strain evidence="2 3">PL12</strain>
    </source>
</reference>
<dbReference type="AlphaFoldDB" id="A0A5K7YM29"/>
<feature type="transmembrane region" description="Helical" evidence="1">
    <location>
        <begin position="129"/>
        <end position="149"/>
    </location>
</feature>
<feature type="transmembrane region" description="Helical" evidence="1">
    <location>
        <begin position="155"/>
        <end position="179"/>
    </location>
</feature>
<organism evidence="2 3">
    <name type="scientific">Desulfosarcina alkanivorans</name>
    <dbReference type="NCBI Taxonomy" id="571177"/>
    <lineage>
        <taxon>Bacteria</taxon>
        <taxon>Pseudomonadati</taxon>
        <taxon>Thermodesulfobacteriota</taxon>
        <taxon>Desulfobacteria</taxon>
        <taxon>Desulfobacterales</taxon>
        <taxon>Desulfosarcinaceae</taxon>
        <taxon>Desulfosarcina</taxon>
    </lineage>
</organism>
<evidence type="ECO:0000313" key="3">
    <source>
        <dbReference type="Proteomes" id="UP000427906"/>
    </source>
</evidence>
<name>A0A5K7YM29_9BACT</name>
<sequence>MPTPAKALATCILVALAIGMLGALGQIVVHDIMPTFYAQTGTNETASPSGDPHAGMDHDASPPPGDGRGDLFADLAGVEKKTVKPFYQQEQFVWTLKWTHIHLFGMSMIFIFVGAITIWLDAAPALRTWLVVLPFIGVLIDILAMWLKAFVSPAFFWLHLPGGCLFVVVFAYVSLRALWEMWFRSAGHR</sequence>
<evidence type="ECO:0000313" key="2">
    <source>
        <dbReference type="EMBL" id="BBO69513.1"/>
    </source>
</evidence>
<accession>A0A5K7YM29</accession>
<dbReference type="EMBL" id="AP021874">
    <property type="protein sequence ID" value="BBO69513.1"/>
    <property type="molecule type" value="Genomic_DNA"/>
</dbReference>
<keyword evidence="1" id="KW-1133">Transmembrane helix</keyword>
<keyword evidence="3" id="KW-1185">Reference proteome</keyword>
<protein>
    <submittedName>
        <fullName evidence="2">Uncharacterized protein</fullName>
    </submittedName>
</protein>
<evidence type="ECO:0000256" key="1">
    <source>
        <dbReference type="SAM" id="Phobius"/>
    </source>
</evidence>
<gene>
    <name evidence="2" type="ORF">DSCA_34430</name>
</gene>
<keyword evidence="1" id="KW-0812">Transmembrane</keyword>
<proteinExistence type="predicted"/>